<evidence type="ECO:0000259" key="2">
    <source>
        <dbReference type="PROSITE" id="PS50853"/>
    </source>
</evidence>
<dbReference type="InterPro" id="IPR036116">
    <property type="entry name" value="FN3_sf"/>
</dbReference>
<feature type="domain" description="SLH" evidence="3">
    <location>
        <begin position="1787"/>
        <end position="1846"/>
    </location>
</feature>
<dbReference type="PROSITE" id="PS50853">
    <property type="entry name" value="FN3"/>
    <property type="match status" value="1"/>
</dbReference>
<comment type="caution">
    <text evidence="4">The sequence shown here is derived from an EMBL/GenBank/DDBJ whole genome shotgun (WGS) entry which is preliminary data.</text>
</comment>
<feature type="domain" description="SLH" evidence="3">
    <location>
        <begin position="1847"/>
        <end position="1910"/>
    </location>
</feature>
<dbReference type="Pfam" id="PF13540">
    <property type="entry name" value="RCC1_2"/>
    <property type="match status" value="2"/>
</dbReference>
<feature type="domain" description="Fibronectin type-III" evidence="2">
    <location>
        <begin position="325"/>
        <end position="423"/>
    </location>
</feature>
<protein>
    <submittedName>
        <fullName evidence="4">DUF5011 domain-containing protein</fullName>
    </submittedName>
</protein>
<dbReference type="Proteomes" id="UP000282311">
    <property type="component" value="Unassembled WGS sequence"/>
</dbReference>
<evidence type="ECO:0000259" key="3">
    <source>
        <dbReference type="PROSITE" id="PS51272"/>
    </source>
</evidence>
<keyword evidence="5" id="KW-1185">Reference proteome</keyword>
<dbReference type="SUPFAM" id="SSF50985">
    <property type="entry name" value="RCC1/BLIP-II"/>
    <property type="match status" value="2"/>
</dbReference>
<evidence type="ECO:0000313" key="5">
    <source>
        <dbReference type="Proteomes" id="UP000282311"/>
    </source>
</evidence>
<dbReference type="InterPro" id="IPR003961">
    <property type="entry name" value="FN3_dom"/>
</dbReference>
<sequence length="1978" mass="209979">MVSKRWKRNIRAQPGVILAIISVLVMAGLGGERLAMAAEGYPPHPLPSYIATQQDYTLGLKPDGTVVGDGQVQMLNLWDWTNVKSIDAGLKHAVAVTTDGRVYAAGKDGGNACFSSDDLTQKATQWTQMKSVVAGDCFTVGLKTDGTVVGLGKMNGYGQISNLSEWSGITQIAAGDNFTVGLTSGGKVVMKGNNFYGQDNVGSWSNIVQIAAGDMFILGLRADGTVVSTGSVDVSGWKDIVWISAGSSVAAAVTKEGKVVTAGYVFSDIETEMKKWTDIIQVSIRRQSHAVAVRKNGQAVAAVQVSGFNYKPQVKWSLKQYTPQRPASIAAPSSPRTNGLATLQWTSPGNWGLGSDRYYQVEFYDGSAWSTIGERVTDATFSYDIPDAVHTTEAKFRVRAGTEYGLSDYTTTDAMVIDSIPPQAPLIALSTEAWSDQPVTVTIADGQALSGVDRTEYRLNGGLWQTYTAPLLVETEGETKVEARAWNTLGGVSEASAKTARIDRLAPESPVLTADASGWTHAEEVTVSVTDGADAGIGVLRSEVRIAALDGAVVSDWTPYVPPLKLQDEGRWTVHARTVDKLGHVSGESAFDIWIDRTKPNAPVVTTQTSDWIDAPAVTVAVYGDDGLSGLQRLEYKLSGGASADWTAYTGELRIEAEGETEVRVRAIDKAGNVSDESSAWVRIDRSAPETPVVSASESDWTARDVKVNLAGTDRLSGLLRFQVKQGAGGAWQDVAPGDFATVTAEAETTVTARAVDRLGHISAEASVLVRIDRTKPNPPLVTPQTSDWIDVPAVTVAVYGDDGLSGLQRLEYKLSGGTSADWTEYTGELRIEAEGETEVRVRAIDKAGNVSDESSAWVRIDRSAPETPVVSASESGWTARDVKVNLAGTDRLSGLLKFQVKLGAVTWQDVAPGDFVTVTAEGETTVTARAVDRLDHISAEATLLVRVDRTTPSVPIIATDAAGWTSGNVTVSVYGSADAVSGVLKYQFKLGTNGTWSDVSGAGITVSAEGETPIYARALDVAGNVSEAAYTVVRIDRTAPSAPALTPSTTYWTNDKITFTMSGGADAGSGITRWQYRISPSGSWTDYEGAAVTVDTEGETTVFARVMDHVGLVSGEASAVLHIDRTPPSVPVLSLSEHGWSNRPVTFEVYGSTDMASGVAKYMVKQGVNAAWTEYPGTAVEISSEGETPVFALAVDGAGNRSAEARAVVRIDQGMPVLTLKGDNPLLLEVGTPYAEPGAEAADAQDGDLTGQITVTGSVYSAKLGAYELRYRVSDRTGNTVEAIRIVQVVDTTKPAITIMGANPVIVALGDSYTDTGATATDNYDGDITSRITVTGSVYTKQTGIYAIRYSVSDSSGNAAEAVRFVQVVDKVSPYIVLIGENPLEWPVGTVYVDPGARAFDPQDGDLTGRITVTGLVDASRLGSYVLRYEVTDQAGNPAIPVTRSVRVTDTIRPIITLRGEPEMSIGYGVSFIDPGAVAKDNYDGDISGSIRVSGYVDSRKPGVYELRYQAEDSSGNRALEVVRKVKVLPLALPEKEEQAEEGGGPTPSSPISTAPEPNISGPGPATGKPEAASPGILEVSGSANDPDMRLTVRGEAFAAALAETRGEDVILSFADIMQAAGGRSVRVDLSAESVAAAAQAGKKILLLGAEAGYLLDPAALELSSLAERLGSNLEGMTISVTMRAISEPDRLQGLKRQMSEAGYRLLAPAMDFGVSVTAGKTVMSLDSSPQYVPKTIKLRETANPDETTVVRILPDGSISFVPAVFSGDQVTVWSRTNGTYVPVVRESGTFTDITGHWAEKEIDRLKAKLIVQGMPDGSFHPDEEISRAQFAVLLARMLELRPVPPQGRFKDVAEDDWYAGTIAAAQEAGLVGGFDDGTFRPDAPVTREQMAVMLARAMTFAGFATDGDAGKSDELLEGFRDREAISSWARDGVARNAKAGVITGFTDTSYAPNRNASRAEAAVMISRWLTFSGWMN</sequence>
<dbReference type="OrthoDB" id="2479526at2"/>
<dbReference type="InterPro" id="IPR058094">
    <property type="entry name" value="Ig-like_OmpL47-like"/>
</dbReference>
<dbReference type="InterPro" id="IPR013783">
    <property type="entry name" value="Ig-like_fold"/>
</dbReference>
<dbReference type="InterPro" id="IPR001119">
    <property type="entry name" value="SLH_dom"/>
</dbReference>
<gene>
    <name evidence="4" type="ORF">D7M11_03375</name>
</gene>
<feature type="domain" description="SLH" evidence="3">
    <location>
        <begin position="1918"/>
        <end position="1978"/>
    </location>
</feature>
<organism evidence="4 5">
    <name type="scientific">Paenibacillus ginsengarvi</name>
    <dbReference type="NCBI Taxonomy" id="400777"/>
    <lineage>
        <taxon>Bacteria</taxon>
        <taxon>Bacillati</taxon>
        <taxon>Bacillota</taxon>
        <taxon>Bacilli</taxon>
        <taxon>Bacillales</taxon>
        <taxon>Paenibacillaceae</taxon>
        <taxon>Paenibacillus</taxon>
    </lineage>
</organism>
<proteinExistence type="predicted"/>
<dbReference type="Gene3D" id="2.60.40.10">
    <property type="entry name" value="Immunoglobulins"/>
    <property type="match status" value="5"/>
</dbReference>
<dbReference type="InterPro" id="IPR009091">
    <property type="entry name" value="RCC1/BLIP-II"/>
</dbReference>
<dbReference type="Gene3D" id="2.130.10.30">
    <property type="entry name" value="Regulator of chromosome condensation 1/beta-lactamase-inhibitor protein II"/>
    <property type="match status" value="1"/>
</dbReference>
<dbReference type="Pfam" id="PF00395">
    <property type="entry name" value="SLH"/>
    <property type="match status" value="3"/>
</dbReference>
<reference evidence="4 5" key="1">
    <citation type="journal article" date="2007" name="Int. J. Syst. Evol. Microbiol.">
        <title>Paenibacillus ginsengarvi sp. nov., isolated from soil from ginseng cultivation.</title>
        <authorList>
            <person name="Yoon M.H."/>
            <person name="Ten L.N."/>
            <person name="Im W.T."/>
        </authorList>
    </citation>
    <scope>NUCLEOTIDE SEQUENCE [LARGE SCALE GENOMIC DNA]</scope>
    <source>
        <strain evidence="4 5">KCTC 13059</strain>
    </source>
</reference>
<evidence type="ECO:0000313" key="4">
    <source>
        <dbReference type="EMBL" id="RKN86067.1"/>
    </source>
</evidence>
<dbReference type="PANTHER" id="PTHR43308:SF5">
    <property type="entry name" value="S-LAYER PROTEIN _ PEPTIDOGLYCAN ENDO-BETA-N-ACETYLGLUCOSAMINIDASE"/>
    <property type="match status" value="1"/>
</dbReference>
<dbReference type="NCBIfam" id="NF047446">
    <property type="entry name" value="barrel_OmpL47"/>
    <property type="match status" value="5"/>
</dbReference>
<dbReference type="PROSITE" id="PS51272">
    <property type="entry name" value="SLH"/>
    <property type="match status" value="3"/>
</dbReference>
<dbReference type="CDD" id="cd00063">
    <property type="entry name" value="FN3"/>
    <property type="match status" value="1"/>
</dbReference>
<dbReference type="InterPro" id="IPR032179">
    <property type="entry name" value="Cry22Aa_Ig-like"/>
</dbReference>
<feature type="region of interest" description="Disordered" evidence="1">
    <location>
        <begin position="1535"/>
        <end position="1587"/>
    </location>
</feature>
<name>A0A3B0CPG0_9BACL</name>
<dbReference type="Pfam" id="PF16403">
    <property type="entry name" value="Bact_surface_Ig-like"/>
    <property type="match status" value="4"/>
</dbReference>
<accession>A0A3B0CPG0</accession>
<evidence type="ECO:0000256" key="1">
    <source>
        <dbReference type="SAM" id="MobiDB-lite"/>
    </source>
</evidence>
<dbReference type="EMBL" id="RBAH01000002">
    <property type="protein sequence ID" value="RKN86067.1"/>
    <property type="molecule type" value="Genomic_DNA"/>
</dbReference>
<dbReference type="PANTHER" id="PTHR43308">
    <property type="entry name" value="OUTER MEMBRANE PROTEIN ALPHA-RELATED"/>
    <property type="match status" value="1"/>
</dbReference>
<dbReference type="SUPFAM" id="SSF49265">
    <property type="entry name" value="Fibronectin type III"/>
    <property type="match status" value="1"/>
</dbReference>
<dbReference type="InterPro" id="IPR051465">
    <property type="entry name" value="Cell_Envelope_Struct_Comp"/>
</dbReference>